<dbReference type="InterPro" id="IPR009012">
    <property type="entry name" value="GrpE_head"/>
</dbReference>
<feature type="region of interest" description="Disordered" evidence="13">
    <location>
        <begin position="1"/>
        <end position="38"/>
    </location>
</feature>
<evidence type="ECO:0000256" key="4">
    <source>
        <dbReference type="ARBA" id="ARBA00022490"/>
    </source>
</evidence>
<dbReference type="SUPFAM" id="SSF51064">
    <property type="entry name" value="Head domain of nucleotide exchange factor GrpE"/>
    <property type="match status" value="1"/>
</dbReference>
<evidence type="ECO:0000256" key="13">
    <source>
        <dbReference type="SAM" id="MobiDB-lite"/>
    </source>
</evidence>
<evidence type="ECO:0000256" key="12">
    <source>
        <dbReference type="RuleBase" id="RU004478"/>
    </source>
</evidence>
<evidence type="ECO:0000256" key="3">
    <source>
        <dbReference type="ARBA" id="ARBA00011738"/>
    </source>
</evidence>
<dbReference type="InterPro" id="IPR000740">
    <property type="entry name" value="GrpE"/>
</dbReference>
<dbReference type="GO" id="GO:0042803">
    <property type="term" value="F:protein homodimerization activity"/>
    <property type="evidence" value="ECO:0007669"/>
    <property type="project" value="InterPro"/>
</dbReference>
<organism evidence="14 15">
    <name type="scientific">Desulfobulbus oligotrophicus</name>
    <dbReference type="NCBI Taxonomy" id="1909699"/>
    <lineage>
        <taxon>Bacteria</taxon>
        <taxon>Pseudomonadati</taxon>
        <taxon>Thermodesulfobacteriota</taxon>
        <taxon>Desulfobulbia</taxon>
        <taxon>Desulfobulbales</taxon>
        <taxon>Desulfobulbaceae</taxon>
        <taxon>Desulfobulbus</taxon>
    </lineage>
</organism>
<dbReference type="NCBIfam" id="NF010738">
    <property type="entry name" value="PRK14140.1"/>
    <property type="match status" value="1"/>
</dbReference>
<evidence type="ECO:0000256" key="10">
    <source>
        <dbReference type="HAMAP-Rule" id="MF_01151"/>
    </source>
</evidence>
<dbReference type="GO" id="GO:0051082">
    <property type="term" value="F:unfolded protein binding"/>
    <property type="evidence" value="ECO:0007669"/>
    <property type="project" value="TreeGrafter"/>
</dbReference>
<accession>A0A7T5VF21</accession>
<reference evidence="14 15" key="1">
    <citation type="submission" date="2020-05" db="EMBL/GenBank/DDBJ databases">
        <title>Complete genome of Desulfobulbus oligotrophicus.</title>
        <authorList>
            <person name="Podar M."/>
        </authorList>
    </citation>
    <scope>NUCLEOTIDE SEQUENCE [LARGE SCALE GENOMIC DNA]</scope>
    <source>
        <strain evidence="14 15">Prop6</strain>
    </source>
</reference>
<dbReference type="Gene3D" id="3.90.20.20">
    <property type="match status" value="1"/>
</dbReference>
<dbReference type="FunFam" id="2.30.22.10:FF:000001">
    <property type="entry name" value="Protein GrpE"/>
    <property type="match status" value="1"/>
</dbReference>
<evidence type="ECO:0000256" key="8">
    <source>
        <dbReference type="ARBA" id="ARBA00072274"/>
    </source>
</evidence>
<comment type="subunit">
    <text evidence="3 10">Homodimer.</text>
</comment>
<gene>
    <name evidence="10 14" type="primary">grpE</name>
    <name evidence="14" type="ORF">HP555_13010</name>
</gene>
<dbReference type="SUPFAM" id="SSF58014">
    <property type="entry name" value="Coiled-coil domain of nucleotide exchange factor GrpE"/>
    <property type="match status" value="1"/>
</dbReference>
<evidence type="ECO:0000256" key="5">
    <source>
        <dbReference type="ARBA" id="ARBA00023016"/>
    </source>
</evidence>
<evidence type="ECO:0000313" key="15">
    <source>
        <dbReference type="Proteomes" id="UP000596092"/>
    </source>
</evidence>
<dbReference type="RefSeq" id="WP_199263003.1">
    <property type="nucleotide sequence ID" value="NZ_CP054140.1"/>
</dbReference>
<keyword evidence="15" id="KW-1185">Reference proteome</keyword>
<dbReference type="Pfam" id="PF01025">
    <property type="entry name" value="GrpE"/>
    <property type="match status" value="1"/>
</dbReference>
<dbReference type="KEGG" id="dog:HP555_13010"/>
<dbReference type="AlphaFoldDB" id="A0A7T5VF21"/>
<dbReference type="PRINTS" id="PR00773">
    <property type="entry name" value="GRPEPROTEIN"/>
</dbReference>
<comment type="function">
    <text evidence="7 10 11">Participates actively in the response to hyperosmotic and heat shock by preventing the aggregation of stress-denatured proteins, in association with DnaK and GrpE. It is the nucleotide exchange factor for DnaK and may function as a thermosensor. Unfolded proteins bind initially to DnaJ; upon interaction with the DnaJ-bound protein, DnaK hydrolyzes its bound ATP, resulting in the formation of a stable complex. GrpE releases ADP from DnaK; ATP binding to DnaK triggers the release of the substrate protein, thus completing the reaction cycle. Several rounds of ATP-dependent interactions between DnaJ, DnaK and GrpE are required for fully efficient folding.</text>
</comment>
<sequence>MGDEVKHQEFGSEQPATSETYEEAEKETKGAAAEENQATEIETMQRELAETRDQLMRVAAEFENFKKRMEREKNKLLKYAEENLLRDLLTTVDNLDRAVEQGNVAISDGEDVRLQAMLEGVELTRKGLVSTLERYGVEPIEAIGRAFNPDEHDALTMEASAEMPANHVIREFARGYRFKDRVLRHAQVIVSSGS</sequence>
<evidence type="ECO:0000256" key="9">
    <source>
        <dbReference type="ARBA" id="ARBA00076414"/>
    </source>
</evidence>
<comment type="subcellular location">
    <subcellularLocation>
        <location evidence="1 10">Cytoplasm</location>
    </subcellularLocation>
</comment>
<comment type="similarity">
    <text evidence="2 10 12">Belongs to the GrpE family.</text>
</comment>
<evidence type="ECO:0000256" key="2">
    <source>
        <dbReference type="ARBA" id="ARBA00009054"/>
    </source>
</evidence>
<keyword evidence="6 10" id="KW-0143">Chaperone</keyword>
<dbReference type="GO" id="GO:0000774">
    <property type="term" value="F:adenyl-nucleotide exchange factor activity"/>
    <property type="evidence" value="ECO:0007669"/>
    <property type="project" value="InterPro"/>
</dbReference>
<dbReference type="PANTHER" id="PTHR21237:SF23">
    <property type="entry name" value="GRPE PROTEIN HOMOLOG, MITOCHONDRIAL"/>
    <property type="match status" value="1"/>
</dbReference>
<keyword evidence="5 10" id="KW-0346">Stress response</keyword>
<dbReference type="EMBL" id="CP054140">
    <property type="protein sequence ID" value="QQG66719.1"/>
    <property type="molecule type" value="Genomic_DNA"/>
</dbReference>
<evidence type="ECO:0000313" key="14">
    <source>
        <dbReference type="EMBL" id="QQG66719.1"/>
    </source>
</evidence>
<evidence type="ECO:0000256" key="11">
    <source>
        <dbReference type="RuleBase" id="RU000639"/>
    </source>
</evidence>
<evidence type="ECO:0000256" key="7">
    <source>
        <dbReference type="ARBA" id="ARBA00053401"/>
    </source>
</evidence>
<evidence type="ECO:0000256" key="6">
    <source>
        <dbReference type="ARBA" id="ARBA00023186"/>
    </source>
</evidence>
<keyword evidence="4 10" id="KW-0963">Cytoplasm</keyword>
<evidence type="ECO:0000256" key="1">
    <source>
        <dbReference type="ARBA" id="ARBA00004496"/>
    </source>
</evidence>
<dbReference type="Gene3D" id="2.30.22.10">
    <property type="entry name" value="Head domain of nucleotide exchange factor GrpE"/>
    <property type="match status" value="1"/>
</dbReference>
<proteinExistence type="inferred from homology"/>
<dbReference type="CDD" id="cd00446">
    <property type="entry name" value="GrpE"/>
    <property type="match status" value="1"/>
</dbReference>
<name>A0A7T5VF21_9BACT</name>
<protein>
    <recommendedName>
        <fullName evidence="8 10">Protein GrpE</fullName>
    </recommendedName>
    <alternativeName>
        <fullName evidence="9 10">HSP-70 cofactor</fullName>
    </alternativeName>
</protein>
<dbReference type="GO" id="GO:0005737">
    <property type="term" value="C:cytoplasm"/>
    <property type="evidence" value="ECO:0007669"/>
    <property type="project" value="UniProtKB-SubCell"/>
</dbReference>
<dbReference type="GO" id="GO:0006457">
    <property type="term" value="P:protein folding"/>
    <property type="evidence" value="ECO:0007669"/>
    <property type="project" value="InterPro"/>
</dbReference>
<dbReference type="GO" id="GO:0051087">
    <property type="term" value="F:protein-folding chaperone binding"/>
    <property type="evidence" value="ECO:0007669"/>
    <property type="project" value="InterPro"/>
</dbReference>
<dbReference type="InterPro" id="IPR013805">
    <property type="entry name" value="GrpE_CC"/>
</dbReference>
<feature type="compositionally biased region" description="Basic and acidic residues" evidence="13">
    <location>
        <begin position="1"/>
        <end position="10"/>
    </location>
</feature>
<dbReference type="HAMAP" id="MF_01151">
    <property type="entry name" value="GrpE"/>
    <property type="match status" value="1"/>
</dbReference>
<dbReference type="Proteomes" id="UP000596092">
    <property type="component" value="Chromosome"/>
</dbReference>
<dbReference type="PROSITE" id="PS01071">
    <property type="entry name" value="GRPE"/>
    <property type="match status" value="1"/>
</dbReference>
<dbReference type="PANTHER" id="PTHR21237">
    <property type="entry name" value="GRPE PROTEIN"/>
    <property type="match status" value="1"/>
</dbReference>